<name>A0A8T2YB32_POPDE</name>
<comment type="caution">
    <text evidence="1">The sequence shown here is derived from an EMBL/GenBank/DDBJ whole genome shotgun (WGS) entry which is preliminary data.</text>
</comment>
<proteinExistence type="predicted"/>
<sequence>MSLVFQKNQTYVTASTIKLTVPEIKKVASDNAVLVKNLCLSCYPHKRSGMRNLPITHDPDLKYPFLTTALEFLARMTSYILVSMKFVLRRKAKASTFQRHLGQLVSLMWGLLGYVVGGAGSEEKVGMTC</sequence>
<reference evidence="1" key="1">
    <citation type="journal article" date="2021" name="J. Hered.">
        <title>Genome Assembly of Salicaceae Populus deltoides (Eastern Cottonwood) I-69 Based on Nanopore Sequencing and Hi-C Technologies.</title>
        <authorList>
            <person name="Bai S."/>
            <person name="Wu H."/>
            <person name="Zhang J."/>
            <person name="Pan Z."/>
            <person name="Zhao W."/>
            <person name="Li Z."/>
            <person name="Tong C."/>
        </authorList>
    </citation>
    <scope>NUCLEOTIDE SEQUENCE</scope>
    <source>
        <tissue evidence="1">Leaf</tissue>
    </source>
</reference>
<evidence type="ECO:0000313" key="1">
    <source>
        <dbReference type="EMBL" id="KAH8502237.1"/>
    </source>
</evidence>
<dbReference type="AlphaFoldDB" id="A0A8T2YB32"/>
<dbReference type="Proteomes" id="UP000807159">
    <property type="component" value="Chromosome 7"/>
</dbReference>
<gene>
    <name evidence="1" type="ORF">H0E87_013791</name>
</gene>
<organism evidence="1 2">
    <name type="scientific">Populus deltoides</name>
    <name type="common">Eastern poplar</name>
    <name type="synonym">Eastern cottonwood</name>
    <dbReference type="NCBI Taxonomy" id="3696"/>
    <lineage>
        <taxon>Eukaryota</taxon>
        <taxon>Viridiplantae</taxon>
        <taxon>Streptophyta</taxon>
        <taxon>Embryophyta</taxon>
        <taxon>Tracheophyta</taxon>
        <taxon>Spermatophyta</taxon>
        <taxon>Magnoliopsida</taxon>
        <taxon>eudicotyledons</taxon>
        <taxon>Gunneridae</taxon>
        <taxon>Pentapetalae</taxon>
        <taxon>rosids</taxon>
        <taxon>fabids</taxon>
        <taxon>Malpighiales</taxon>
        <taxon>Salicaceae</taxon>
        <taxon>Saliceae</taxon>
        <taxon>Populus</taxon>
    </lineage>
</organism>
<evidence type="ECO:0000313" key="2">
    <source>
        <dbReference type="Proteomes" id="UP000807159"/>
    </source>
</evidence>
<protein>
    <submittedName>
        <fullName evidence="1">Uncharacterized protein</fullName>
    </submittedName>
</protein>
<keyword evidence="2" id="KW-1185">Reference proteome</keyword>
<accession>A0A8T2YB32</accession>
<dbReference type="EMBL" id="JACEGQ020000007">
    <property type="protein sequence ID" value="KAH8502237.1"/>
    <property type="molecule type" value="Genomic_DNA"/>
</dbReference>
<dbReference type="Gene3D" id="3.90.180.10">
    <property type="entry name" value="Medium-chain alcohol dehydrogenases, catalytic domain"/>
    <property type="match status" value="1"/>
</dbReference>